<evidence type="ECO:0000259" key="19">
    <source>
        <dbReference type="SMART" id="SM00482"/>
    </source>
</evidence>
<dbReference type="PRINTS" id="PR00868">
    <property type="entry name" value="DNAPOLI"/>
</dbReference>
<keyword evidence="12 16" id="KW-0238">DNA-binding</keyword>
<dbReference type="InterPro" id="IPR036397">
    <property type="entry name" value="RNaseH_sf"/>
</dbReference>
<evidence type="ECO:0000256" key="2">
    <source>
        <dbReference type="ARBA" id="ARBA00012417"/>
    </source>
</evidence>
<evidence type="ECO:0000256" key="8">
    <source>
        <dbReference type="ARBA" id="ARBA00022763"/>
    </source>
</evidence>
<dbReference type="InterPro" id="IPR001098">
    <property type="entry name" value="DNA-dir_DNA_pol_A_palm_dom"/>
</dbReference>
<dbReference type="SMART" id="SM00474">
    <property type="entry name" value="35EXOc"/>
    <property type="match status" value="1"/>
</dbReference>
<evidence type="ECO:0000256" key="3">
    <source>
        <dbReference type="ARBA" id="ARBA00020311"/>
    </source>
</evidence>
<dbReference type="SUPFAM" id="SSF53098">
    <property type="entry name" value="Ribonuclease H-like"/>
    <property type="match status" value="1"/>
</dbReference>
<dbReference type="Pfam" id="PF01367">
    <property type="entry name" value="5_3_exonuc"/>
    <property type="match status" value="1"/>
</dbReference>
<dbReference type="InterPro" id="IPR036279">
    <property type="entry name" value="5-3_exonuclease_C_sf"/>
</dbReference>
<evidence type="ECO:0000313" key="20">
    <source>
        <dbReference type="EMBL" id="PZE16749.1"/>
    </source>
</evidence>
<keyword evidence="21" id="KW-1185">Reference proteome</keyword>
<feature type="domain" description="DNA-directed DNA polymerase family A palm" evidence="19">
    <location>
        <begin position="689"/>
        <end position="897"/>
    </location>
</feature>
<keyword evidence="11 16" id="KW-0239">DNA-directed DNA polymerase</keyword>
<dbReference type="InterPro" id="IPR002421">
    <property type="entry name" value="5-3_exonuclease"/>
</dbReference>
<dbReference type="EMBL" id="QKSB01000006">
    <property type="protein sequence ID" value="PZE16749.1"/>
    <property type="molecule type" value="Genomic_DNA"/>
</dbReference>
<dbReference type="PANTHER" id="PTHR10133">
    <property type="entry name" value="DNA POLYMERASE I"/>
    <property type="match status" value="1"/>
</dbReference>
<evidence type="ECO:0000256" key="13">
    <source>
        <dbReference type="ARBA" id="ARBA00023204"/>
    </source>
</evidence>
<dbReference type="Gene3D" id="3.40.50.1010">
    <property type="entry name" value="5'-nuclease"/>
    <property type="match status" value="1"/>
</dbReference>
<dbReference type="PANTHER" id="PTHR10133:SF27">
    <property type="entry name" value="DNA POLYMERASE NU"/>
    <property type="match status" value="1"/>
</dbReference>
<dbReference type="SUPFAM" id="SSF56672">
    <property type="entry name" value="DNA/RNA polymerases"/>
    <property type="match status" value="1"/>
</dbReference>
<evidence type="ECO:0000256" key="10">
    <source>
        <dbReference type="ARBA" id="ARBA00022839"/>
    </source>
</evidence>
<evidence type="ECO:0000256" key="4">
    <source>
        <dbReference type="ARBA" id="ARBA00022679"/>
    </source>
</evidence>
<name>A0A2W1MX78_9FLAO</name>
<dbReference type="InterPro" id="IPR043502">
    <property type="entry name" value="DNA/RNA_pol_sf"/>
</dbReference>
<dbReference type="SMART" id="SM00279">
    <property type="entry name" value="HhH2"/>
    <property type="match status" value="1"/>
</dbReference>
<proteinExistence type="inferred from homology"/>
<dbReference type="SUPFAM" id="SSF88723">
    <property type="entry name" value="PIN domain-like"/>
    <property type="match status" value="1"/>
</dbReference>
<keyword evidence="13 16" id="KW-0234">DNA repair</keyword>
<comment type="caution">
    <text evidence="20">The sequence shown here is derived from an EMBL/GenBank/DDBJ whole genome shotgun (WGS) entry which is preliminary data.</text>
</comment>
<evidence type="ECO:0000256" key="6">
    <source>
        <dbReference type="ARBA" id="ARBA00022705"/>
    </source>
</evidence>
<keyword evidence="7" id="KW-0540">Nuclease</keyword>
<dbReference type="Gene3D" id="3.30.70.370">
    <property type="match status" value="1"/>
</dbReference>
<keyword evidence="9 16" id="KW-0378">Hydrolase</keyword>
<keyword evidence="4 16" id="KW-0808">Transferase</keyword>
<dbReference type="NCBIfam" id="NF004397">
    <property type="entry name" value="PRK05755.1"/>
    <property type="match status" value="1"/>
</dbReference>
<dbReference type="Gene3D" id="1.10.150.20">
    <property type="entry name" value="5' to 3' exonuclease, C-terminal subdomain"/>
    <property type="match status" value="2"/>
</dbReference>
<dbReference type="InterPro" id="IPR019760">
    <property type="entry name" value="DNA-dir_DNA_pol_A_CS"/>
</dbReference>
<dbReference type="Proteomes" id="UP000249248">
    <property type="component" value="Unassembled WGS sequence"/>
</dbReference>
<dbReference type="Pfam" id="PF02739">
    <property type="entry name" value="5_3_exonuc_N"/>
    <property type="match status" value="1"/>
</dbReference>
<feature type="domain" description="5'-3' exonuclease" evidence="18">
    <location>
        <begin position="7"/>
        <end position="268"/>
    </location>
</feature>
<dbReference type="GO" id="GO:0003887">
    <property type="term" value="F:DNA-directed DNA polymerase activity"/>
    <property type="evidence" value="ECO:0007669"/>
    <property type="project" value="UniProtKB-UniRule"/>
</dbReference>
<dbReference type="EC" id="2.7.7.7" evidence="2 15"/>
<evidence type="ECO:0000259" key="18">
    <source>
        <dbReference type="SMART" id="SM00475"/>
    </source>
</evidence>
<evidence type="ECO:0000256" key="5">
    <source>
        <dbReference type="ARBA" id="ARBA00022695"/>
    </source>
</evidence>
<evidence type="ECO:0000256" key="16">
    <source>
        <dbReference type="RuleBase" id="RU004460"/>
    </source>
</evidence>
<dbReference type="InterPro" id="IPR002562">
    <property type="entry name" value="3'-5'_exonuclease_dom"/>
</dbReference>
<evidence type="ECO:0000256" key="7">
    <source>
        <dbReference type="ARBA" id="ARBA00022722"/>
    </source>
</evidence>
<accession>A0A2W1MX78</accession>
<dbReference type="GO" id="GO:0006302">
    <property type="term" value="P:double-strand break repair"/>
    <property type="evidence" value="ECO:0007669"/>
    <property type="project" value="TreeGrafter"/>
</dbReference>
<dbReference type="RefSeq" id="WP_111063358.1">
    <property type="nucleotide sequence ID" value="NZ_JBHUCU010000007.1"/>
</dbReference>
<dbReference type="Gene3D" id="3.30.420.10">
    <property type="entry name" value="Ribonuclease H-like superfamily/Ribonuclease H"/>
    <property type="match status" value="1"/>
</dbReference>
<protein>
    <recommendedName>
        <fullName evidence="3 15">DNA polymerase I</fullName>
        <ecNumber evidence="2 15">2.7.7.7</ecNumber>
    </recommendedName>
</protein>
<dbReference type="SMART" id="SM00482">
    <property type="entry name" value="POLAc"/>
    <property type="match status" value="1"/>
</dbReference>
<dbReference type="SUPFAM" id="SSF47807">
    <property type="entry name" value="5' to 3' exonuclease, C-terminal subdomain"/>
    <property type="match status" value="1"/>
</dbReference>
<dbReference type="Pfam" id="PF01612">
    <property type="entry name" value="DNA_pol_A_exo1"/>
    <property type="match status" value="1"/>
</dbReference>
<dbReference type="GO" id="GO:0003677">
    <property type="term" value="F:DNA binding"/>
    <property type="evidence" value="ECO:0007669"/>
    <property type="project" value="UniProtKB-UniRule"/>
</dbReference>
<dbReference type="OrthoDB" id="9806424at2"/>
<dbReference type="InterPro" id="IPR012337">
    <property type="entry name" value="RNaseH-like_sf"/>
</dbReference>
<evidence type="ECO:0000256" key="12">
    <source>
        <dbReference type="ARBA" id="ARBA00023125"/>
    </source>
</evidence>
<dbReference type="InterPro" id="IPR018320">
    <property type="entry name" value="DNA_polymerase_1"/>
</dbReference>
<dbReference type="Gene3D" id="1.20.1060.10">
    <property type="entry name" value="Taq DNA Polymerase, Chain T, domain 4"/>
    <property type="match status" value="1"/>
</dbReference>
<dbReference type="PROSITE" id="PS00447">
    <property type="entry name" value="DNA_POLYMERASE_A"/>
    <property type="match status" value="1"/>
</dbReference>
<evidence type="ECO:0000256" key="14">
    <source>
        <dbReference type="ARBA" id="ARBA00049244"/>
    </source>
</evidence>
<dbReference type="InterPro" id="IPR020046">
    <property type="entry name" value="5-3_exonucl_a-hlix_arch_N"/>
</dbReference>
<evidence type="ECO:0000256" key="1">
    <source>
        <dbReference type="ARBA" id="ARBA00007705"/>
    </source>
</evidence>
<evidence type="ECO:0000259" key="17">
    <source>
        <dbReference type="SMART" id="SM00474"/>
    </source>
</evidence>
<evidence type="ECO:0000256" key="11">
    <source>
        <dbReference type="ARBA" id="ARBA00022932"/>
    </source>
</evidence>
<dbReference type="CDD" id="cd08637">
    <property type="entry name" value="DNA_pol_A_pol_I_C"/>
    <property type="match status" value="1"/>
</dbReference>
<evidence type="ECO:0000313" key="21">
    <source>
        <dbReference type="Proteomes" id="UP000249248"/>
    </source>
</evidence>
<keyword evidence="8 16" id="KW-0227">DNA damage</keyword>
<evidence type="ECO:0000256" key="9">
    <source>
        <dbReference type="ARBA" id="ARBA00022801"/>
    </source>
</evidence>
<feature type="domain" description="3'-5' exonuclease" evidence="17">
    <location>
        <begin position="340"/>
        <end position="519"/>
    </location>
</feature>
<dbReference type="InterPro" id="IPR020045">
    <property type="entry name" value="DNA_polI_H3TH"/>
</dbReference>
<dbReference type="CDD" id="cd09859">
    <property type="entry name" value="PIN_53EXO"/>
    <property type="match status" value="1"/>
</dbReference>
<comment type="function">
    <text evidence="16">In addition to polymerase activity, this DNA polymerase exhibits 3'-5' and 5'-3' exonuclease activity.</text>
</comment>
<dbReference type="AlphaFoldDB" id="A0A2W1MX78"/>
<keyword evidence="5 16" id="KW-0548">Nucleotidyltransferase</keyword>
<dbReference type="InterPro" id="IPR002298">
    <property type="entry name" value="DNA_polymerase_A"/>
</dbReference>
<evidence type="ECO:0000256" key="15">
    <source>
        <dbReference type="NCBIfam" id="TIGR00593"/>
    </source>
</evidence>
<dbReference type="GO" id="GO:0006261">
    <property type="term" value="P:DNA-templated DNA replication"/>
    <property type="evidence" value="ECO:0007669"/>
    <property type="project" value="UniProtKB-UniRule"/>
</dbReference>
<reference evidence="20 21" key="1">
    <citation type="submission" date="2018-06" db="EMBL/GenBank/DDBJ databases">
        <title>The draft genome sequence of Crocinitomix sp. SM1701.</title>
        <authorList>
            <person name="Zhang X."/>
        </authorList>
    </citation>
    <scope>NUCLEOTIDE SEQUENCE [LARGE SCALE GENOMIC DNA]</scope>
    <source>
        <strain evidence="20 21">SM1701</strain>
    </source>
</reference>
<organism evidence="20 21">
    <name type="scientific">Putridiphycobacter roseus</name>
    <dbReference type="NCBI Taxonomy" id="2219161"/>
    <lineage>
        <taxon>Bacteria</taxon>
        <taxon>Pseudomonadati</taxon>
        <taxon>Bacteroidota</taxon>
        <taxon>Flavobacteriia</taxon>
        <taxon>Flavobacteriales</taxon>
        <taxon>Crocinitomicaceae</taxon>
        <taxon>Putridiphycobacter</taxon>
    </lineage>
</organism>
<dbReference type="NCBIfam" id="TIGR00593">
    <property type="entry name" value="pola"/>
    <property type="match status" value="1"/>
</dbReference>
<keyword evidence="10 16" id="KW-0269">Exonuclease</keyword>
<dbReference type="FunFam" id="1.20.1060.10:FF:000001">
    <property type="entry name" value="DNA polymerase I"/>
    <property type="match status" value="1"/>
</dbReference>
<comment type="catalytic activity">
    <reaction evidence="14 16">
        <text>DNA(n) + a 2'-deoxyribonucleoside 5'-triphosphate = DNA(n+1) + diphosphate</text>
        <dbReference type="Rhea" id="RHEA:22508"/>
        <dbReference type="Rhea" id="RHEA-COMP:17339"/>
        <dbReference type="Rhea" id="RHEA-COMP:17340"/>
        <dbReference type="ChEBI" id="CHEBI:33019"/>
        <dbReference type="ChEBI" id="CHEBI:61560"/>
        <dbReference type="ChEBI" id="CHEBI:173112"/>
        <dbReference type="EC" id="2.7.7.7"/>
    </reaction>
</comment>
<sequence length="933" mass="104804">MTPDHPKKLFLLDAFALIYRAYYAFIKNPRINSKGQNTSAAFGFTNALLDVIKKENPTHIAVVFDSPEQTNRVSDFSEYKANREEMPEDIRNMLEPIKAIIEAFDIPILIKPGFEADDIIGTIAKQAEKAGFLTYMMTPDKDFGQLVSENIFMYKPGRGGKPAEVWGVPEIKEKFGVNDPIQVIDILGLWGDAVDNIPGIPGIGEKTSKVLIQKYGSVEGLIAHAHELKGKQKENVINFAEQGLMSKMLATIILDVPVEFDESTLIRTKSDPDKVRDIFTELEFKNMAKRVLGEEIIIPSASAPAGQLDLFGTPQMEMNVSAHETSQGIALTIADTKPNYQLVVSAEKRKQVLDLILQQKTVCFDTETTGLDALNCDIVGLAISYQKGTGFYIAIPKTEAKAILEEFNPFFESETIEKVAHNLKYDLKVIGQYGIEVKGPVFDTMIAHYLFNPEGKHNMDYLSELYLNYKPVSIETLIGKKGKNQLNMGDLEPEKIADYACEDADVTLQLKEIFEKEINKPHLKDLFYEMEMPLVEILKEMETEGINLDVPLLHTFSKQLEKDLDHLETKIKELAGMSDFNIDSPKQLGEVLFDHLKIDAKAKKTKTGQYSTSEDTLQKLAEKHEIIPYILDYRSLKKLKSTYVDAFPALVNPKTGRIHTHYMQTIAATGRLSSTNPNLQNIPIRTERGREMRKTFIPRNKDFLILAADYSQIELRIIAALAEETNMIQAFKDGLDIHAATAAKVFGVADIKEVTAAQRRSAKAVNFGIIYGQSAFGLAQNLGIPRKEAKAIIDSYFEEYPKIKTYMTKEVEFARTHGYVETIMKRRRYLKDIQSNNAIVRGFAERNAVNAPIQGSAADVIKIAMIKLHKAMKKAGLKSKMLLQVHDELVFDVAKDEQEVLAKMVKENMESAVQLSVPLDVAYNIAENWLDAH</sequence>
<dbReference type="InterPro" id="IPR029060">
    <property type="entry name" value="PIN-like_dom_sf"/>
</dbReference>
<keyword evidence="6 16" id="KW-0235">DNA replication</keyword>
<dbReference type="CDD" id="cd06139">
    <property type="entry name" value="DNA_polA_I_Ecoli_like_exo"/>
    <property type="match status" value="1"/>
</dbReference>
<dbReference type="CDD" id="cd09898">
    <property type="entry name" value="H3TH_53EXO"/>
    <property type="match status" value="1"/>
</dbReference>
<comment type="similarity">
    <text evidence="1 16">Belongs to the DNA polymerase type-A family.</text>
</comment>
<dbReference type="FunFam" id="1.10.150.20:FF:000003">
    <property type="entry name" value="DNA polymerase I"/>
    <property type="match status" value="1"/>
</dbReference>
<dbReference type="SMART" id="SM00475">
    <property type="entry name" value="53EXOc"/>
    <property type="match status" value="1"/>
</dbReference>
<dbReference type="GO" id="GO:0008409">
    <property type="term" value="F:5'-3' exonuclease activity"/>
    <property type="evidence" value="ECO:0007669"/>
    <property type="project" value="UniProtKB-UniRule"/>
</dbReference>
<gene>
    <name evidence="16" type="primary">polA</name>
    <name evidence="20" type="ORF">DNU06_10845</name>
</gene>
<dbReference type="InterPro" id="IPR008918">
    <property type="entry name" value="HhH2"/>
</dbReference>
<dbReference type="FunFam" id="1.10.150.20:FF:000002">
    <property type="entry name" value="DNA polymerase I"/>
    <property type="match status" value="1"/>
</dbReference>
<dbReference type="GO" id="GO:0008408">
    <property type="term" value="F:3'-5' exonuclease activity"/>
    <property type="evidence" value="ECO:0007669"/>
    <property type="project" value="UniProtKB-UniRule"/>
</dbReference>
<dbReference type="Pfam" id="PF00476">
    <property type="entry name" value="DNA_pol_A"/>
    <property type="match status" value="1"/>
</dbReference>